<proteinExistence type="predicted"/>
<dbReference type="InterPro" id="IPR052704">
    <property type="entry name" value="ECF_Sigma-70_Domain"/>
</dbReference>
<evidence type="ECO:0000313" key="2">
    <source>
        <dbReference type="EMBL" id="WBP86127.1"/>
    </source>
</evidence>
<dbReference type="SUPFAM" id="SSF88946">
    <property type="entry name" value="Sigma2 domain of RNA polymerase sigma factors"/>
    <property type="match status" value="1"/>
</dbReference>
<feature type="domain" description="RNA polymerase sigma-70 region 2" evidence="1">
    <location>
        <begin position="11"/>
        <end position="73"/>
    </location>
</feature>
<dbReference type="Gene3D" id="1.10.1740.10">
    <property type="match status" value="1"/>
</dbReference>
<gene>
    <name evidence="2" type="ORF">O1G21_09930</name>
</gene>
<dbReference type="InterPro" id="IPR007627">
    <property type="entry name" value="RNA_pol_sigma70_r2"/>
</dbReference>
<dbReference type="PANTHER" id="PTHR30173:SF43">
    <property type="entry name" value="ECF RNA POLYMERASE SIGMA FACTOR SIGI-RELATED"/>
    <property type="match status" value="1"/>
</dbReference>
<keyword evidence="3" id="KW-1185">Reference proteome</keyword>
<dbReference type="PANTHER" id="PTHR30173">
    <property type="entry name" value="SIGMA 19 FACTOR"/>
    <property type="match status" value="1"/>
</dbReference>
<accession>A0ABY7Q0D8</accession>
<organism evidence="2 3">
    <name type="scientific">Kitasatospora cathayae</name>
    <dbReference type="NCBI Taxonomy" id="3004092"/>
    <lineage>
        <taxon>Bacteria</taxon>
        <taxon>Bacillati</taxon>
        <taxon>Actinomycetota</taxon>
        <taxon>Actinomycetes</taxon>
        <taxon>Kitasatosporales</taxon>
        <taxon>Streptomycetaceae</taxon>
        <taxon>Kitasatospora</taxon>
    </lineage>
</organism>
<dbReference type="RefSeq" id="WP_270142569.1">
    <property type="nucleotide sequence ID" value="NZ_CP115450.1"/>
</dbReference>
<dbReference type="InterPro" id="IPR032710">
    <property type="entry name" value="NTF2-like_dom_sf"/>
</dbReference>
<evidence type="ECO:0000259" key="1">
    <source>
        <dbReference type="Pfam" id="PF04542"/>
    </source>
</evidence>
<dbReference type="EMBL" id="CP115450">
    <property type="protein sequence ID" value="WBP86127.1"/>
    <property type="molecule type" value="Genomic_DNA"/>
</dbReference>
<dbReference type="InterPro" id="IPR013325">
    <property type="entry name" value="RNA_pol_sigma_r2"/>
</dbReference>
<evidence type="ECO:0000313" key="3">
    <source>
        <dbReference type="Proteomes" id="UP001212821"/>
    </source>
</evidence>
<dbReference type="Proteomes" id="UP001212821">
    <property type="component" value="Chromosome"/>
</dbReference>
<dbReference type="Pfam" id="PF04542">
    <property type="entry name" value="Sigma70_r2"/>
    <property type="match status" value="1"/>
</dbReference>
<name>A0ABY7Q0D8_9ACTN</name>
<dbReference type="Gene3D" id="3.10.450.50">
    <property type="match status" value="1"/>
</dbReference>
<reference evidence="3" key="1">
    <citation type="submission" date="2022-12" db="EMBL/GenBank/DDBJ databases">
        <authorList>
            <person name="Mo P."/>
        </authorList>
    </citation>
    <scope>NUCLEOTIDE SEQUENCE [LARGE SCALE GENOMIC DNA]</scope>
    <source>
        <strain evidence="3">HUAS 3-15</strain>
    </source>
</reference>
<protein>
    <submittedName>
        <fullName evidence="2">Sigma factor</fullName>
    </submittedName>
</protein>
<dbReference type="SUPFAM" id="SSF54427">
    <property type="entry name" value="NTF2-like"/>
    <property type="match status" value="1"/>
</dbReference>
<sequence>MPDHERQAGQFEHLRPRIRALAHPLLGSRAEAEDAVREVWARLDRINPEEVADLAAWLTVVTGRVCLELLSARTGRPGLPPRLPDVVVEAEPSGGAAGGAPVGLTLLVALDDLAPAERVAYVLQDLFQLHVDQVATALERTTADTRKLTEQARRRVQEARAADGEGSPAARRRLVDAFCAAALDGDPAALTAVLEPGAELHVDGRPPVRGAQEVAERAAVTLCQGGPAFTGVLVNGTPGALVTQGGVPTAVLGFAVRAARISRVHLLLDPERLAAIDVHALWS</sequence>